<protein>
    <submittedName>
        <fullName evidence="1">Uncharacterized protein</fullName>
    </submittedName>
</protein>
<feature type="non-terminal residue" evidence="1">
    <location>
        <position position="1"/>
    </location>
</feature>
<comment type="caution">
    <text evidence="1">The sequence shown here is derived from an EMBL/GenBank/DDBJ whole genome shotgun (WGS) entry which is preliminary data.</text>
</comment>
<dbReference type="Proteomes" id="UP000265618">
    <property type="component" value="Unassembled WGS sequence"/>
</dbReference>
<evidence type="ECO:0000313" key="1">
    <source>
        <dbReference type="EMBL" id="GCA63206.1"/>
    </source>
</evidence>
<evidence type="ECO:0000313" key="2">
    <source>
        <dbReference type="Proteomes" id="UP000265618"/>
    </source>
</evidence>
<keyword evidence="2" id="KW-1185">Reference proteome</keyword>
<dbReference type="AlphaFoldDB" id="A0A391NT26"/>
<organism evidence="1 2">
    <name type="scientific">Kipferlia bialata</name>
    <dbReference type="NCBI Taxonomy" id="797122"/>
    <lineage>
        <taxon>Eukaryota</taxon>
        <taxon>Metamonada</taxon>
        <taxon>Carpediemonas-like organisms</taxon>
        <taxon>Kipferlia</taxon>
    </lineage>
</organism>
<gene>
    <name evidence="1" type="ORF">KIPB_008523</name>
</gene>
<accession>A0A391NT26</accession>
<dbReference type="EMBL" id="BDIP01002665">
    <property type="protein sequence ID" value="GCA63206.1"/>
    <property type="molecule type" value="Genomic_DNA"/>
</dbReference>
<proteinExistence type="predicted"/>
<reference evidence="1 2" key="1">
    <citation type="journal article" date="2018" name="PLoS ONE">
        <title>The draft genome of Kipferlia bialata reveals reductive genome evolution in fornicate parasites.</title>
        <authorList>
            <person name="Tanifuji G."/>
            <person name="Takabayashi S."/>
            <person name="Kume K."/>
            <person name="Takagi M."/>
            <person name="Nakayama T."/>
            <person name="Kamikawa R."/>
            <person name="Inagaki Y."/>
            <person name="Hashimoto T."/>
        </authorList>
    </citation>
    <scope>NUCLEOTIDE SEQUENCE [LARGE SCALE GENOMIC DNA]</scope>
    <source>
        <strain evidence="1">NY0173</strain>
    </source>
</reference>
<name>A0A391NT26_9EUKA</name>
<sequence>MGPLQENFERFLAVRKREIAARVSRKYSKGRSAEEKQALRELFVSTVLGYVGCPYSHRPHPEDSPLRALPALDCCGLIRR</sequence>